<evidence type="ECO:0000313" key="3">
    <source>
        <dbReference type="EMBL" id="ETO33631.1"/>
    </source>
</evidence>
<evidence type="ECO:0000256" key="2">
    <source>
        <dbReference type="SAM" id="SignalP"/>
    </source>
</evidence>
<sequence>MFASVICLGVWLVGLVLGLGLEIIGTESILRKTTGLPSKFGFVALVWIFNVFVLQWMGFRVNNNKNLYFEILQTCATTKFITLNVSDVFFFVVFKDNNTDPEAYANKQENKYAKEFNCFQRAHQNTLERMFL</sequence>
<feature type="transmembrane region" description="Helical" evidence="1">
    <location>
        <begin position="42"/>
        <end position="59"/>
    </location>
</feature>
<keyword evidence="1" id="KW-0812">Transmembrane</keyword>
<dbReference type="OrthoDB" id="410651at2759"/>
<proteinExistence type="predicted"/>
<feature type="signal peptide" evidence="2">
    <location>
        <begin position="1"/>
        <end position="18"/>
    </location>
</feature>
<keyword evidence="4" id="KW-1185">Reference proteome</keyword>
<protein>
    <submittedName>
        <fullName evidence="3">Uncharacterized protein</fullName>
    </submittedName>
</protein>
<accession>X6P607</accession>
<dbReference type="Proteomes" id="UP000023152">
    <property type="component" value="Unassembled WGS sequence"/>
</dbReference>
<gene>
    <name evidence="3" type="ORF">RFI_03473</name>
</gene>
<evidence type="ECO:0000313" key="4">
    <source>
        <dbReference type="Proteomes" id="UP000023152"/>
    </source>
</evidence>
<organism evidence="3 4">
    <name type="scientific">Reticulomyxa filosa</name>
    <dbReference type="NCBI Taxonomy" id="46433"/>
    <lineage>
        <taxon>Eukaryota</taxon>
        <taxon>Sar</taxon>
        <taxon>Rhizaria</taxon>
        <taxon>Retaria</taxon>
        <taxon>Foraminifera</taxon>
        <taxon>Monothalamids</taxon>
        <taxon>Reticulomyxidae</taxon>
        <taxon>Reticulomyxa</taxon>
    </lineage>
</organism>
<dbReference type="AlphaFoldDB" id="X6P607"/>
<evidence type="ECO:0000256" key="1">
    <source>
        <dbReference type="SAM" id="Phobius"/>
    </source>
</evidence>
<name>X6P607_RETFI</name>
<dbReference type="Gene3D" id="1.20.120.550">
    <property type="entry name" value="Membrane associated eicosanoid/glutathione metabolism-like domain"/>
    <property type="match status" value="1"/>
</dbReference>
<comment type="caution">
    <text evidence="3">The sequence shown here is derived from an EMBL/GenBank/DDBJ whole genome shotgun (WGS) entry which is preliminary data.</text>
</comment>
<keyword evidence="1" id="KW-1133">Transmembrane helix</keyword>
<dbReference type="InterPro" id="IPR023352">
    <property type="entry name" value="MAPEG-like_dom_sf"/>
</dbReference>
<feature type="chain" id="PRO_5004977259" evidence="2">
    <location>
        <begin position="19"/>
        <end position="132"/>
    </location>
</feature>
<keyword evidence="1" id="KW-0472">Membrane</keyword>
<keyword evidence="2" id="KW-0732">Signal</keyword>
<dbReference type="EMBL" id="ASPP01003246">
    <property type="protein sequence ID" value="ETO33631.1"/>
    <property type="molecule type" value="Genomic_DNA"/>
</dbReference>
<reference evidence="3 4" key="1">
    <citation type="journal article" date="2013" name="Curr. Biol.">
        <title>The Genome of the Foraminiferan Reticulomyxa filosa.</title>
        <authorList>
            <person name="Glockner G."/>
            <person name="Hulsmann N."/>
            <person name="Schleicher M."/>
            <person name="Noegel A.A."/>
            <person name="Eichinger L."/>
            <person name="Gallinger C."/>
            <person name="Pawlowski J."/>
            <person name="Sierra R."/>
            <person name="Euteneuer U."/>
            <person name="Pillet L."/>
            <person name="Moustafa A."/>
            <person name="Platzer M."/>
            <person name="Groth M."/>
            <person name="Szafranski K."/>
            <person name="Schliwa M."/>
        </authorList>
    </citation>
    <scope>NUCLEOTIDE SEQUENCE [LARGE SCALE GENOMIC DNA]</scope>
</reference>
<dbReference type="SUPFAM" id="SSF161084">
    <property type="entry name" value="MAPEG domain-like"/>
    <property type="match status" value="1"/>
</dbReference>